<gene>
    <name evidence="3" type="ORF">HDK90DRAFT_451957</name>
</gene>
<dbReference type="InterPro" id="IPR002018">
    <property type="entry name" value="CarbesteraseB"/>
</dbReference>
<name>A0ABR1YUI7_9PEZI</name>
<feature type="chain" id="PRO_5046892501" evidence="1">
    <location>
        <begin position="18"/>
        <end position="568"/>
    </location>
</feature>
<proteinExistence type="predicted"/>
<evidence type="ECO:0000313" key="4">
    <source>
        <dbReference type="Proteomes" id="UP001492380"/>
    </source>
</evidence>
<keyword evidence="1" id="KW-0732">Signal</keyword>
<evidence type="ECO:0000313" key="3">
    <source>
        <dbReference type="EMBL" id="KAK8238650.1"/>
    </source>
</evidence>
<protein>
    <submittedName>
        <fullName evidence="3">Triacylglycerol lipase</fullName>
    </submittedName>
</protein>
<feature type="signal peptide" evidence="1">
    <location>
        <begin position="1"/>
        <end position="17"/>
    </location>
</feature>
<dbReference type="Pfam" id="PF00135">
    <property type="entry name" value="COesterase"/>
    <property type="match status" value="1"/>
</dbReference>
<evidence type="ECO:0000259" key="2">
    <source>
        <dbReference type="Pfam" id="PF00135"/>
    </source>
</evidence>
<sequence>MLSLCILSVAAFGLAAGAAVNSELRTLNTAGPTATTKNGTYYGIHQSKWNQDFFQGIPFAQAPVGDLRFRDPQSLNTSWNGERNATDLGYLCYGYGSTQQVLGEYVSEDCLTLNVYRSANATGDQLPVAVYFHGGLFRHGTGRDPRYNMTAILANADRNGKPFIGVTFNYRLSYFGFMYGKEVANEGVANLGLKDQRMALRWIHENIAAFGGDPDKVTIWGQEAGAFSVGLQMLAYGGRDDGLFRGAISQSGSPMLMWPSKTADEWQPLYDSFVSQTNCTRAADTLACLRAVPADTLSGLFENATESVTENHDNPVVDGDFIREIGSKALEAGHFVKVPYLVGTTADEGTWSYYGVENINTSNQFLRMVEYDGLSNATANKLAALYPDDPAQGVPSTLVGRPGNETGLGYQWKRSSAYNGDKVMQAGRRLAAQQWAQHDVPVYSYQYDVLFHAKWWQYGAQEQDDVAFVFHNVTLSESLSPEDQADQKSTFEPLSQIMTSMWVSFFSDLNPNNHGQNITIKWPEYSLDVPQSMVFDVNATQLVRVSNDSFREKPIAYWMDLFTSEMPR</sequence>
<feature type="domain" description="Carboxylesterase type B" evidence="2">
    <location>
        <begin position="35"/>
        <end position="540"/>
    </location>
</feature>
<dbReference type="InterPro" id="IPR050309">
    <property type="entry name" value="Type-B_Carboxylest/Lipase"/>
</dbReference>
<dbReference type="PANTHER" id="PTHR11559">
    <property type="entry name" value="CARBOXYLESTERASE"/>
    <property type="match status" value="1"/>
</dbReference>
<dbReference type="EMBL" id="JBBWRZ010000004">
    <property type="protein sequence ID" value="KAK8238650.1"/>
    <property type="molecule type" value="Genomic_DNA"/>
</dbReference>
<evidence type="ECO:0000256" key="1">
    <source>
        <dbReference type="SAM" id="SignalP"/>
    </source>
</evidence>
<dbReference type="SUPFAM" id="SSF53474">
    <property type="entry name" value="alpha/beta-Hydrolases"/>
    <property type="match status" value="1"/>
</dbReference>
<reference evidence="3 4" key="1">
    <citation type="submission" date="2024-04" db="EMBL/GenBank/DDBJ databases">
        <title>Phyllosticta paracitricarpa is synonymous to the EU quarantine fungus P. citricarpa based on phylogenomic analyses.</title>
        <authorList>
            <consortium name="Lawrence Berkeley National Laboratory"/>
            <person name="Van Ingen-Buijs V.A."/>
            <person name="Van Westerhoven A.C."/>
            <person name="Haridas S."/>
            <person name="Skiadas P."/>
            <person name="Martin F."/>
            <person name="Groenewald J.Z."/>
            <person name="Crous P.W."/>
            <person name="Seidl M.F."/>
        </authorList>
    </citation>
    <scope>NUCLEOTIDE SEQUENCE [LARGE SCALE GENOMIC DNA]</scope>
    <source>
        <strain evidence="3 4">CBS 123374</strain>
    </source>
</reference>
<organism evidence="3 4">
    <name type="scientific">Phyllosticta capitalensis</name>
    <dbReference type="NCBI Taxonomy" id="121624"/>
    <lineage>
        <taxon>Eukaryota</taxon>
        <taxon>Fungi</taxon>
        <taxon>Dikarya</taxon>
        <taxon>Ascomycota</taxon>
        <taxon>Pezizomycotina</taxon>
        <taxon>Dothideomycetes</taxon>
        <taxon>Dothideomycetes incertae sedis</taxon>
        <taxon>Botryosphaeriales</taxon>
        <taxon>Phyllostictaceae</taxon>
        <taxon>Phyllosticta</taxon>
    </lineage>
</organism>
<dbReference type="Proteomes" id="UP001492380">
    <property type="component" value="Unassembled WGS sequence"/>
</dbReference>
<dbReference type="InterPro" id="IPR029058">
    <property type="entry name" value="AB_hydrolase_fold"/>
</dbReference>
<dbReference type="Gene3D" id="3.40.50.1820">
    <property type="entry name" value="alpha/beta hydrolase"/>
    <property type="match status" value="1"/>
</dbReference>
<accession>A0ABR1YUI7</accession>
<keyword evidence="4" id="KW-1185">Reference proteome</keyword>
<comment type="caution">
    <text evidence="3">The sequence shown here is derived from an EMBL/GenBank/DDBJ whole genome shotgun (WGS) entry which is preliminary data.</text>
</comment>